<organism evidence="3 4">
    <name type="scientific">Streptomyces spiramenti</name>
    <dbReference type="NCBI Taxonomy" id="2720606"/>
    <lineage>
        <taxon>Bacteria</taxon>
        <taxon>Bacillati</taxon>
        <taxon>Actinomycetota</taxon>
        <taxon>Actinomycetes</taxon>
        <taxon>Kitasatosporales</taxon>
        <taxon>Streptomycetaceae</taxon>
        <taxon>Streptomyces</taxon>
    </lineage>
</organism>
<dbReference type="RefSeq" id="WP_167934258.1">
    <property type="nucleotide sequence ID" value="NZ_JAAVJB010000135.1"/>
</dbReference>
<dbReference type="PANTHER" id="PTHR43943:SF17">
    <property type="entry name" value="3-PHENYLPROPIONATE-DIHYDRODIOL_CINNAMIC ACID-DIHYDRODIOL DEHYDROGENASE"/>
    <property type="match status" value="1"/>
</dbReference>
<dbReference type="Pfam" id="PF13561">
    <property type="entry name" value="adh_short_C2"/>
    <property type="match status" value="1"/>
</dbReference>
<evidence type="ECO:0000256" key="2">
    <source>
        <dbReference type="ARBA" id="ARBA00023002"/>
    </source>
</evidence>
<keyword evidence="2" id="KW-0560">Oxidoreductase</keyword>
<dbReference type="Proteomes" id="UP000746503">
    <property type="component" value="Unassembled WGS sequence"/>
</dbReference>
<dbReference type="PRINTS" id="PR00081">
    <property type="entry name" value="GDHRDH"/>
</dbReference>
<evidence type="ECO:0000256" key="1">
    <source>
        <dbReference type="ARBA" id="ARBA00006484"/>
    </source>
</evidence>
<reference evidence="3 4" key="1">
    <citation type="submission" date="2020-03" db="EMBL/GenBank/DDBJ databases">
        <title>Draft genome of Streptomyces sp. ventii, isolated from the Axial Seamount in the Pacific Ocean, and resequencing of the two type strains Streptomyces lonarensis strain NCL 716 and Streptomyces bohaiensis strain 11A07.</title>
        <authorList>
            <person name="Loughran R.M."/>
            <person name="Pfannmuller K.M."/>
            <person name="Wasson B.J."/>
            <person name="Deadmond M.C."/>
            <person name="Paddock B.E."/>
            <person name="Koyack M.J."/>
            <person name="Gallegos D.A."/>
            <person name="Mitchell E.A."/>
            <person name="Ushijima B."/>
            <person name="Saw J.H."/>
            <person name="Mcphail K.L."/>
            <person name="Videau P."/>
        </authorList>
    </citation>
    <scope>NUCLEOTIDE SEQUENCE [LARGE SCALE GENOMIC DNA]</scope>
    <source>
        <strain evidence="4">5675061</strain>
    </source>
</reference>
<dbReference type="InterPro" id="IPR002347">
    <property type="entry name" value="SDR_fam"/>
</dbReference>
<protein>
    <submittedName>
        <fullName evidence="3">SDR family oxidoreductase</fullName>
    </submittedName>
</protein>
<gene>
    <name evidence="3" type="ORF">HCJ92_15895</name>
</gene>
<dbReference type="PANTHER" id="PTHR43943">
    <property type="entry name" value="DEHYDROGENASE/REDUCTASE (SDR FAMILY) MEMBER 4"/>
    <property type="match status" value="1"/>
</dbReference>
<accession>A0ABX1ANP7</accession>
<dbReference type="SUPFAM" id="SSF51735">
    <property type="entry name" value="NAD(P)-binding Rossmann-fold domains"/>
    <property type="match status" value="1"/>
</dbReference>
<keyword evidence="4" id="KW-1185">Reference proteome</keyword>
<sequence length="257" mass="25478">MDLGLAGRVHVVTGGSRGLGYATAAALVGDGAKVVISSRDTDSVAAAADRLNELGAAVGGAATGVVADLGAADTALRLADVATETYGRLDGALVSVGGPPPGTAASATDEQWRGAFETVFLGAVRAVRELGGRLAAGEGGAIGLVLSSSARSPITGLGISNGLRPGLAMVAKDMADEFGPRGVRVMGLLPGRVLTDRMRELDATNPAARESALAGIPLGRYGEPEEFGRTAAFVLSPAAGYLTGSLVAVDGGALRAL</sequence>
<dbReference type="EMBL" id="JAAVJB010000135">
    <property type="protein sequence ID" value="NJP67741.1"/>
    <property type="molecule type" value="Genomic_DNA"/>
</dbReference>
<name>A0ABX1ANP7_9ACTN</name>
<evidence type="ECO:0000313" key="4">
    <source>
        <dbReference type="Proteomes" id="UP000746503"/>
    </source>
</evidence>
<dbReference type="InterPro" id="IPR036291">
    <property type="entry name" value="NAD(P)-bd_dom_sf"/>
</dbReference>
<comment type="similarity">
    <text evidence="1">Belongs to the short-chain dehydrogenases/reductases (SDR) family.</text>
</comment>
<comment type="caution">
    <text evidence="3">The sequence shown here is derived from an EMBL/GenBank/DDBJ whole genome shotgun (WGS) entry which is preliminary data.</text>
</comment>
<evidence type="ECO:0000313" key="3">
    <source>
        <dbReference type="EMBL" id="NJP67741.1"/>
    </source>
</evidence>
<dbReference type="Gene3D" id="3.40.50.720">
    <property type="entry name" value="NAD(P)-binding Rossmann-like Domain"/>
    <property type="match status" value="1"/>
</dbReference>
<proteinExistence type="inferred from homology"/>